<dbReference type="Gene3D" id="1.25.40.20">
    <property type="entry name" value="Ankyrin repeat-containing domain"/>
    <property type="match status" value="1"/>
</dbReference>
<keyword evidence="2 3" id="KW-0040">ANK repeat</keyword>
<reference evidence="6" key="1">
    <citation type="submission" date="2022-03" db="EMBL/GenBank/DDBJ databases">
        <authorList>
            <person name="Legras J.-L."/>
            <person name="Devillers H."/>
            <person name="Grondin C."/>
        </authorList>
    </citation>
    <scope>NUCLEOTIDE SEQUENCE</scope>
    <source>
        <strain evidence="6">CLIB 1423</strain>
    </source>
</reference>
<dbReference type="PANTHER" id="PTHR43828:SF3">
    <property type="entry name" value="CHROMO DOMAIN-CONTAINING PROTEIN"/>
    <property type="match status" value="1"/>
</dbReference>
<feature type="region of interest" description="Disordered" evidence="4">
    <location>
        <begin position="185"/>
        <end position="208"/>
    </location>
</feature>
<feature type="domain" description="HTH APSES-type" evidence="5">
    <location>
        <begin position="38"/>
        <end position="162"/>
    </location>
</feature>
<evidence type="ECO:0000256" key="3">
    <source>
        <dbReference type="PROSITE-ProRule" id="PRU00023"/>
    </source>
</evidence>
<dbReference type="PROSITE" id="PS50297">
    <property type="entry name" value="ANK_REP_REGION"/>
    <property type="match status" value="1"/>
</dbReference>
<dbReference type="GO" id="GO:0033309">
    <property type="term" value="C:SBF transcription complex"/>
    <property type="evidence" value="ECO:0007669"/>
    <property type="project" value="TreeGrafter"/>
</dbReference>
<dbReference type="InterPro" id="IPR036770">
    <property type="entry name" value="Ankyrin_rpt-contain_sf"/>
</dbReference>
<evidence type="ECO:0000256" key="1">
    <source>
        <dbReference type="ARBA" id="ARBA00022737"/>
    </source>
</evidence>
<name>A0A9P0VYX6_9ASCO</name>
<dbReference type="GO" id="GO:0030907">
    <property type="term" value="C:MBF transcription complex"/>
    <property type="evidence" value="ECO:0007669"/>
    <property type="project" value="TreeGrafter"/>
</dbReference>
<dbReference type="InterPro" id="IPR002110">
    <property type="entry name" value="Ankyrin_rpt"/>
</dbReference>
<organism evidence="6 7">
    <name type="scientific">[Candida] railenensis</name>
    <dbReference type="NCBI Taxonomy" id="45579"/>
    <lineage>
        <taxon>Eukaryota</taxon>
        <taxon>Fungi</taxon>
        <taxon>Dikarya</taxon>
        <taxon>Ascomycota</taxon>
        <taxon>Saccharomycotina</taxon>
        <taxon>Pichiomycetes</taxon>
        <taxon>Debaryomycetaceae</taxon>
        <taxon>Kurtzmaniella</taxon>
    </lineage>
</organism>
<dbReference type="SUPFAM" id="SSF54616">
    <property type="entry name" value="DNA-binding domain of Mlu1-box binding protein MBP1"/>
    <property type="match status" value="1"/>
</dbReference>
<dbReference type="EMBL" id="CAKXYY010000008">
    <property type="protein sequence ID" value="CAH2352931.1"/>
    <property type="molecule type" value="Genomic_DNA"/>
</dbReference>
<keyword evidence="7" id="KW-1185">Reference proteome</keyword>
<dbReference type="InterPro" id="IPR018004">
    <property type="entry name" value="KilA/APSES_HTH"/>
</dbReference>
<evidence type="ECO:0000256" key="4">
    <source>
        <dbReference type="SAM" id="MobiDB-lite"/>
    </source>
</evidence>
<dbReference type="InterPro" id="IPR051642">
    <property type="entry name" value="SWI6-like"/>
</dbReference>
<sequence>MESPINIGDTTTNSILFRLQETHINSVGSASITSNSYSGQQVLQLNITFKNKSDDSDKPTFLSILRRIQDSYINVSQLFEILIKLELFNEEQIEKFLNNEIITNPQYIPPTGFDDFRKHDNIHLRGLWIPYDKAVSLALKFDVYELCKKLFLVDVHDFDKLPKGSTAINSKRTLYESSFDGDDAGLMGSPTKKQKRHAATSAATSPESFKLNLENTNAPFTLPPQNLRENQPLISDIKLKYSEVFKKDDVNSLTFEEIKKIFEPITSQLHNHQPYSLTDLPLDQQGKTALHFASTLASVNLVSSFIKLGLCSPIRGTITGESPLISTITVTNSMEKGNFRELLSNWLYPSIWLLNKKKWSILHFLASESIKKIDSTKYYLTQILEWIISRKDSSLNRLCYEIVNLQEDVQANTCLHLAAENESKWLINILIELNANVDIANKTGLKPIDYDIVKEVLKERENDSVKFETEQESYIVEIIRSNVDILKKKAEFGVNLEEEIADDDEDHVRKDVEQTAEKLPQQINNNSKSSSGRIFQAIQSLLTNTNDEYESLIKFKKQHLVKLNEVLHDTSIVTANNRFVSRKINEKLVYLDNIKLQMGNITDKLELSKREIPEELVEQIVNQEEDEDLQTKYDADEPFRIPGIYDQLESEASDKVEVSDSVLSELPSLSILKARVKAYEEINASIQNELSSLLDYSELTSKFKKVVSFCTGVDINEVDDLLDGLLEAVEGQQ</sequence>
<dbReference type="GO" id="GO:0003713">
    <property type="term" value="F:transcription coactivator activity"/>
    <property type="evidence" value="ECO:0007669"/>
    <property type="project" value="TreeGrafter"/>
</dbReference>
<dbReference type="InterPro" id="IPR036887">
    <property type="entry name" value="HTH_APSES_sf"/>
</dbReference>
<dbReference type="Proteomes" id="UP000837801">
    <property type="component" value="Unassembled WGS sequence"/>
</dbReference>
<feature type="repeat" description="ANK" evidence="3">
    <location>
        <begin position="410"/>
        <end position="442"/>
    </location>
</feature>
<evidence type="ECO:0000256" key="2">
    <source>
        <dbReference type="ARBA" id="ARBA00023043"/>
    </source>
</evidence>
<gene>
    <name evidence="6" type="ORF">CLIB1423_08S04368</name>
</gene>
<accession>A0A9P0VYX6</accession>
<dbReference type="PROSITE" id="PS51299">
    <property type="entry name" value="HTH_APSES"/>
    <property type="match status" value="1"/>
</dbReference>
<evidence type="ECO:0000313" key="7">
    <source>
        <dbReference type="Proteomes" id="UP000837801"/>
    </source>
</evidence>
<dbReference type="PROSITE" id="PS50088">
    <property type="entry name" value="ANK_REPEAT"/>
    <property type="match status" value="1"/>
</dbReference>
<protein>
    <submittedName>
        <fullName evidence="6">Start control protein Cdc10p</fullName>
    </submittedName>
</protein>
<dbReference type="PANTHER" id="PTHR43828">
    <property type="entry name" value="ASPARAGINASE"/>
    <property type="match status" value="1"/>
</dbReference>
<dbReference type="GO" id="GO:0001228">
    <property type="term" value="F:DNA-binding transcription activator activity, RNA polymerase II-specific"/>
    <property type="evidence" value="ECO:0007669"/>
    <property type="project" value="UniProtKB-ARBA"/>
</dbReference>
<evidence type="ECO:0000259" key="5">
    <source>
        <dbReference type="PROSITE" id="PS51299"/>
    </source>
</evidence>
<keyword evidence="1" id="KW-0677">Repeat</keyword>
<comment type="caution">
    <text evidence="6">The sequence shown here is derived from an EMBL/GenBank/DDBJ whole genome shotgun (WGS) entry which is preliminary data.</text>
</comment>
<evidence type="ECO:0000313" key="6">
    <source>
        <dbReference type="EMBL" id="CAH2352931.1"/>
    </source>
</evidence>
<proteinExistence type="predicted"/>
<dbReference type="SUPFAM" id="SSF48403">
    <property type="entry name" value="Ankyrin repeat"/>
    <property type="match status" value="1"/>
</dbReference>
<dbReference type="OrthoDB" id="6718656at2759"/>
<dbReference type="GO" id="GO:0003677">
    <property type="term" value="F:DNA binding"/>
    <property type="evidence" value="ECO:0007669"/>
    <property type="project" value="InterPro"/>
</dbReference>
<dbReference type="InterPro" id="IPR003163">
    <property type="entry name" value="Tscrpt_reg_HTH_APSES-type"/>
</dbReference>
<dbReference type="Gene3D" id="3.10.260.10">
    <property type="entry name" value="Transcription regulator HTH, APSES-type DNA-binding domain"/>
    <property type="match status" value="1"/>
</dbReference>
<dbReference type="SMART" id="SM01252">
    <property type="entry name" value="KilA-N"/>
    <property type="match status" value="1"/>
</dbReference>
<dbReference type="AlphaFoldDB" id="A0A9P0VYX6"/>